<protein>
    <submittedName>
        <fullName evidence="2">Uncharacterized protein</fullName>
    </submittedName>
</protein>
<accession>A0ABR4T727</accession>
<name>A0ABR4T727_9ACTN</name>
<dbReference type="RefSeq" id="WP_037638677.1">
    <property type="nucleotide sequence ID" value="NZ_KL503830.1"/>
</dbReference>
<proteinExistence type="predicted"/>
<dbReference type="EMBL" id="JJMG01000037">
    <property type="protein sequence ID" value="KEG43252.1"/>
    <property type="molecule type" value="Genomic_DNA"/>
</dbReference>
<evidence type="ECO:0000313" key="3">
    <source>
        <dbReference type="Proteomes" id="UP000027632"/>
    </source>
</evidence>
<gene>
    <name evidence="2" type="ORF">DJ64_26235</name>
</gene>
<organism evidence="2 3">
    <name type="scientific">Streptomyces griseorubens</name>
    <dbReference type="NCBI Taxonomy" id="66897"/>
    <lineage>
        <taxon>Bacteria</taxon>
        <taxon>Bacillati</taxon>
        <taxon>Actinomycetota</taxon>
        <taxon>Actinomycetes</taxon>
        <taxon>Kitasatosporales</taxon>
        <taxon>Streptomycetaceae</taxon>
        <taxon>Streptomyces</taxon>
        <taxon>Streptomyces althioticus group</taxon>
    </lineage>
</organism>
<comment type="caution">
    <text evidence="2">The sequence shown here is derived from an EMBL/GenBank/DDBJ whole genome shotgun (WGS) entry which is preliminary data.</text>
</comment>
<feature type="signal peptide" evidence="1">
    <location>
        <begin position="1"/>
        <end position="25"/>
    </location>
</feature>
<keyword evidence="3" id="KW-1185">Reference proteome</keyword>
<evidence type="ECO:0000256" key="1">
    <source>
        <dbReference type="SAM" id="SignalP"/>
    </source>
</evidence>
<sequence>MSRTALLAGTALLTATVLLPAPSHAEAVTGYTITVDTGTRGPAIDDTMYGELGYYEYFRFAEDIGASARSRRTR</sequence>
<evidence type="ECO:0000313" key="2">
    <source>
        <dbReference type="EMBL" id="KEG43252.1"/>
    </source>
</evidence>
<dbReference type="Proteomes" id="UP000027632">
    <property type="component" value="Unassembled WGS sequence"/>
</dbReference>
<feature type="chain" id="PRO_5046226738" evidence="1">
    <location>
        <begin position="26"/>
        <end position="74"/>
    </location>
</feature>
<keyword evidence="1" id="KW-0732">Signal</keyword>
<reference evidence="2 3" key="1">
    <citation type="submission" date="2014-04" db="EMBL/GenBank/DDBJ databases">
        <title>Draft genome sequence of the novel Streptomyces griseorubens JSD-1 playing a role in carbon and nitrogen cycle.</title>
        <authorList>
            <consortium name="Shanghai Jiao Tong University"/>
            <person name="Feng H."/>
            <person name="Sun Y."/>
            <person name="Zhi Y."/>
            <person name="Mao L."/>
            <person name="Luo Y."/>
            <person name="Wei X."/>
            <person name="Zhou P."/>
        </authorList>
    </citation>
    <scope>NUCLEOTIDE SEQUENCE [LARGE SCALE GENOMIC DNA]</scope>
    <source>
        <strain evidence="2 3">JSD-1</strain>
    </source>
</reference>